<dbReference type="PANTHER" id="PTHR24261:SF7">
    <property type="entry name" value="KRINGLE DOMAIN-CONTAINING PROTEIN"/>
    <property type="match status" value="1"/>
</dbReference>
<keyword evidence="2 3" id="KW-1015">Disulfide bond</keyword>
<feature type="domain" description="Kringle" evidence="4">
    <location>
        <begin position="195"/>
        <end position="275"/>
    </location>
</feature>
<sequence>TPPCYAFNYRESDGSCQLVLNGKSDLVEDNGFTSYVQRLCLTEHPKIQNAKVSFEDWSGEYPAPPGGRVILRCPHSEGFSDGSQLHMAECSSSLSDYWCSSFKEDIITCKNVELKTPPCYAFNYRESDGSCQLVLNGKSDLVEDNGFTSYVQRLCLTEHPKIQNAKVSFEDWSGEYPAPPGKSLLKYPECMLTEKGREYVGKVSKTTSGKECLRWDTQPYGTPDDFLKDVTYFDHFSNLDTWSQKNYCRNPSGRERPWCFVMDAVEWEYCDIPMCTDGDPQECKITQKGGEYIGMKSVSHSGSTCQPWEIPWRITVPGMGTFFSPRFPDYKETAETHNFCRNPDGDVAPWCYIENRNRTFEFCDIPFCEIEEVQVGPEESEYPECRLTEKGKEYFGTKDVTETGKPCLNWKSQPYGMPWDFFNQEMVYSDHFINVDPAIHKNYCRNPALYREKPWCFVADSDIEWEYCDIPFCHKLEKPWCFVADSDIEWEYCDIPFCHKLGASLNRIGEKLAASEIEYHYSSLLEPPECKLTRSGEPPECKLTRSGGEYVGRRNTTISGYPCQHWLTRFPNDQILITKTLSAFPDEVDGSHNFCRNPDSTGHGPWCYSSESENTFAWEYCDVPFCHRTGEECDVRVSGNCISKSLHEYPECLLTEKGREYVGKVSKTTSGKECLRWDTQPYGTPDDFLKDVTYFDHFSNLDTWSQKNYCRNPSGRERPWCFVMDAVEWEYCDIPMCTDKQRDMGVQEKRKKGLEWPVTEARPSDYRCAPIVCIMSQKNYCRNPSGRERPWCFVMDAVEWEYCDIPMCTDKDPPECKITQKGGEYIGRKSVSHSGSTCQSWGIHWRITIPGMGTFFSPRFPDYKETAETHNFCRNPNGDVAPWCYIENRNRNFEFCDIPFCEIEEVQVGPEESEYPECRLTEKGKEYIGTKDVTETGKPCLNWDSQLYGIPWDFFNQKIVYSDHFINVDPAIHKNYCRNPALYREKPWCFVADSDIEWEYCDIPFCHKLEPPECKLTRSGGEYVGRRNTTISGYPCQYWLTRFPNDHTLVIDSLSAFPDEVDGSHNFCRNPDSTGHGPWCNTWQSDTLIGWEYCDVPFCHRTEEPCDVRVSGNCISPLECKTNRKGDGYIGTKNITASGHTCMPWMKRPSFEVTSFFYVQYKLFPDDLHPSHNFCRNPNGDKNGHWCYYGPGTVAVMDYCDIKDC</sequence>
<protein>
    <recommendedName>
        <fullName evidence="4">Kringle domain-containing protein</fullName>
    </recommendedName>
</protein>
<feature type="domain" description="Kringle" evidence="4">
    <location>
        <begin position="657"/>
        <end position="737"/>
    </location>
</feature>
<evidence type="ECO:0000313" key="6">
    <source>
        <dbReference type="Proteomes" id="UP000677054"/>
    </source>
</evidence>
<keyword evidence="6" id="KW-1185">Reference proteome</keyword>
<feature type="non-terminal residue" evidence="5">
    <location>
        <position position="1205"/>
    </location>
</feature>
<evidence type="ECO:0000256" key="2">
    <source>
        <dbReference type="ARBA" id="ARBA00023157"/>
    </source>
</evidence>
<dbReference type="InterPro" id="IPR038178">
    <property type="entry name" value="Kringle_sf"/>
</dbReference>
<dbReference type="Pfam" id="PF00051">
    <property type="entry name" value="Kringle"/>
    <property type="match status" value="10"/>
</dbReference>
<dbReference type="PANTHER" id="PTHR24261">
    <property type="entry name" value="PLASMINOGEN-RELATED"/>
    <property type="match status" value="1"/>
</dbReference>
<reference evidence="5" key="1">
    <citation type="submission" date="2020-11" db="EMBL/GenBank/DDBJ databases">
        <authorList>
            <person name="Tran Van P."/>
        </authorList>
    </citation>
    <scope>NUCLEOTIDE SEQUENCE</scope>
</reference>
<dbReference type="EMBL" id="CAJPEV010002311">
    <property type="protein sequence ID" value="CAG0896482.1"/>
    <property type="molecule type" value="Genomic_DNA"/>
</dbReference>
<dbReference type="CDD" id="cd00108">
    <property type="entry name" value="KR"/>
    <property type="match status" value="5"/>
</dbReference>
<dbReference type="InterPro" id="IPR050759">
    <property type="entry name" value="Serine_protease_kringle"/>
</dbReference>
<dbReference type="PRINTS" id="PR00018">
    <property type="entry name" value="KRINGLE"/>
</dbReference>
<organism evidence="5">
    <name type="scientific">Darwinula stevensoni</name>
    <dbReference type="NCBI Taxonomy" id="69355"/>
    <lineage>
        <taxon>Eukaryota</taxon>
        <taxon>Metazoa</taxon>
        <taxon>Ecdysozoa</taxon>
        <taxon>Arthropoda</taxon>
        <taxon>Crustacea</taxon>
        <taxon>Oligostraca</taxon>
        <taxon>Ostracoda</taxon>
        <taxon>Podocopa</taxon>
        <taxon>Podocopida</taxon>
        <taxon>Darwinulocopina</taxon>
        <taxon>Darwinuloidea</taxon>
        <taxon>Darwinulidae</taxon>
        <taxon>Darwinula</taxon>
    </lineage>
</organism>
<dbReference type="SUPFAM" id="SSF57440">
    <property type="entry name" value="Kringle-like"/>
    <property type="match status" value="11"/>
</dbReference>
<keyword evidence="1 3" id="KW-0420">Kringle</keyword>
<feature type="domain" description="Kringle" evidence="4">
    <location>
        <begin position="1125"/>
        <end position="1205"/>
    </location>
</feature>
<dbReference type="PROSITE" id="PS50070">
    <property type="entry name" value="KRINGLE_2"/>
    <property type="match status" value="11"/>
</dbReference>
<dbReference type="Gene3D" id="2.40.20.10">
    <property type="entry name" value="Plasminogen Kringle 4"/>
    <property type="match status" value="11"/>
</dbReference>
<proteinExistence type="predicted"/>
<evidence type="ECO:0000256" key="1">
    <source>
        <dbReference type="ARBA" id="ARBA00022572"/>
    </source>
</evidence>
<feature type="disulfide bond" evidence="3">
    <location>
        <begin position="340"/>
        <end position="363"/>
    </location>
</feature>
<feature type="domain" description="Kringle" evidence="4">
    <location>
        <begin position="1019"/>
        <end position="1099"/>
    </location>
</feature>
<evidence type="ECO:0000259" key="4">
    <source>
        <dbReference type="PROSITE" id="PS50070"/>
    </source>
</evidence>
<accession>A0A7R9A8L4</accession>
<feature type="disulfide bond" evidence="3">
    <location>
        <begin position="873"/>
        <end position="896"/>
    </location>
</feature>
<dbReference type="PROSITE" id="PS00021">
    <property type="entry name" value="KRINGLE_1"/>
    <property type="match status" value="10"/>
</dbReference>
<dbReference type="InterPro" id="IPR000001">
    <property type="entry name" value="Kringle"/>
</dbReference>
<evidence type="ECO:0000313" key="5">
    <source>
        <dbReference type="EMBL" id="CAD7249467.1"/>
    </source>
</evidence>
<dbReference type="AlphaFoldDB" id="A0A7R9A8L4"/>
<evidence type="ECO:0000256" key="3">
    <source>
        <dbReference type="PROSITE-ProRule" id="PRU00121"/>
    </source>
</evidence>
<feature type="domain" description="Kringle" evidence="4">
    <location>
        <begin position="288"/>
        <end position="368"/>
    </location>
</feature>
<gene>
    <name evidence="5" type="ORF">DSTB1V02_LOCUS9262</name>
</gene>
<dbReference type="Proteomes" id="UP000677054">
    <property type="component" value="Unassembled WGS sequence"/>
</dbReference>
<feature type="domain" description="Kringle" evidence="4">
    <location>
        <begin position="763"/>
        <end position="808"/>
    </location>
</feature>
<dbReference type="InterPro" id="IPR013806">
    <property type="entry name" value="Kringle-like"/>
</dbReference>
<comment type="caution">
    <text evidence="3">Lacks conserved residue(s) required for the propagation of feature annotation.</text>
</comment>
<feature type="domain" description="Kringle" evidence="4">
    <location>
        <begin position="390"/>
        <end position="473"/>
    </location>
</feature>
<feature type="domain" description="Kringle" evidence="4">
    <location>
        <begin position="923"/>
        <end position="1006"/>
    </location>
</feature>
<dbReference type="OrthoDB" id="1915767at2759"/>
<name>A0A7R9A8L4_9CRUS</name>
<feature type="domain" description="Kringle" evidence="4">
    <location>
        <begin position="546"/>
        <end position="626"/>
    </location>
</feature>
<feature type="domain" description="Kringle" evidence="4">
    <location>
        <begin position="477"/>
        <end position="498"/>
    </location>
</feature>
<feature type="domain" description="Kringle" evidence="4">
    <location>
        <begin position="821"/>
        <end position="901"/>
    </location>
</feature>
<dbReference type="SMART" id="SM00130">
    <property type="entry name" value="KR"/>
    <property type="match status" value="10"/>
</dbReference>
<dbReference type="EMBL" id="LR901828">
    <property type="protein sequence ID" value="CAD7249467.1"/>
    <property type="molecule type" value="Genomic_DNA"/>
</dbReference>
<dbReference type="InterPro" id="IPR018056">
    <property type="entry name" value="Kringle_CS"/>
</dbReference>